<dbReference type="InterPro" id="IPR006170">
    <property type="entry name" value="PBP/GOBP"/>
</dbReference>
<evidence type="ECO:0000313" key="3">
    <source>
        <dbReference type="RefSeq" id="XP_052129352.1"/>
    </source>
</evidence>
<dbReference type="GO" id="GO:0005549">
    <property type="term" value="F:odorant binding"/>
    <property type="evidence" value="ECO:0007669"/>
    <property type="project" value="InterPro"/>
</dbReference>
<keyword evidence="1" id="KW-0732">Signal</keyword>
<dbReference type="AlphaFoldDB" id="A0A9C6X568"/>
<accession>A0A9C6X568</accession>
<dbReference type="Proteomes" id="UP000504606">
    <property type="component" value="Unplaced"/>
</dbReference>
<gene>
    <name evidence="3" type="primary">LOC113204431</name>
</gene>
<protein>
    <submittedName>
        <fullName evidence="3">Uncharacterized protein LOC113204431 isoform X2</fullName>
    </submittedName>
</protein>
<dbReference type="InterPro" id="IPR036728">
    <property type="entry name" value="PBP_GOBP_sf"/>
</dbReference>
<feature type="signal peptide" evidence="1">
    <location>
        <begin position="1"/>
        <end position="18"/>
    </location>
</feature>
<keyword evidence="2" id="KW-1185">Reference proteome</keyword>
<dbReference type="OrthoDB" id="10464783at2759"/>
<dbReference type="Gene3D" id="1.10.238.20">
    <property type="entry name" value="Pheromone/general odorant binding protein domain"/>
    <property type="match status" value="1"/>
</dbReference>
<dbReference type="SMART" id="SM00708">
    <property type="entry name" value="PhBP"/>
    <property type="match status" value="1"/>
</dbReference>
<organism evidence="2 3">
    <name type="scientific">Frankliniella occidentalis</name>
    <name type="common">Western flower thrips</name>
    <name type="synonym">Euthrips occidentalis</name>
    <dbReference type="NCBI Taxonomy" id="133901"/>
    <lineage>
        <taxon>Eukaryota</taxon>
        <taxon>Metazoa</taxon>
        <taxon>Ecdysozoa</taxon>
        <taxon>Arthropoda</taxon>
        <taxon>Hexapoda</taxon>
        <taxon>Insecta</taxon>
        <taxon>Pterygota</taxon>
        <taxon>Neoptera</taxon>
        <taxon>Paraneoptera</taxon>
        <taxon>Thysanoptera</taxon>
        <taxon>Terebrantia</taxon>
        <taxon>Thripoidea</taxon>
        <taxon>Thripidae</taxon>
        <taxon>Frankliniella</taxon>
    </lineage>
</organism>
<sequence>MKVQLVLALAVLASSTFAAEEEAMKKEALEIRGKCLADLKGTDEDLKEIEEKHEVSTDFAKKMTLCVFRAYKIIDDKNKFSKDNVVEVAKKAFDGKPKQEDMLKTAQEIAEACDKEVGALEGPAEETAKSVYDCLKKNVIEKSSGQRYGFGGGPL</sequence>
<dbReference type="GeneID" id="113204431"/>
<dbReference type="CDD" id="cd23992">
    <property type="entry name" value="PBP_GOBP"/>
    <property type="match status" value="1"/>
</dbReference>
<dbReference type="SUPFAM" id="SSF47565">
    <property type="entry name" value="Insect pheromone/odorant-binding proteins"/>
    <property type="match status" value="1"/>
</dbReference>
<feature type="chain" id="PRO_5039724969" evidence="1">
    <location>
        <begin position="19"/>
        <end position="155"/>
    </location>
</feature>
<reference evidence="3" key="1">
    <citation type="submission" date="2025-08" db="UniProtKB">
        <authorList>
            <consortium name="RefSeq"/>
        </authorList>
    </citation>
    <scope>IDENTIFICATION</scope>
    <source>
        <tissue evidence="3">Whole organism</tissue>
    </source>
</reference>
<evidence type="ECO:0000313" key="2">
    <source>
        <dbReference type="Proteomes" id="UP000504606"/>
    </source>
</evidence>
<dbReference type="RefSeq" id="XP_052129352.1">
    <property type="nucleotide sequence ID" value="XM_052273392.1"/>
</dbReference>
<evidence type="ECO:0000256" key="1">
    <source>
        <dbReference type="SAM" id="SignalP"/>
    </source>
</evidence>
<name>A0A9C6X568_FRAOC</name>
<proteinExistence type="predicted"/>
<dbReference type="Pfam" id="PF01395">
    <property type="entry name" value="PBP_GOBP"/>
    <property type="match status" value="1"/>
</dbReference>